<dbReference type="Pfam" id="PF02538">
    <property type="entry name" value="Hydantoinase_B"/>
    <property type="match status" value="1"/>
</dbReference>
<evidence type="ECO:0000313" key="4">
    <source>
        <dbReference type="Proteomes" id="UP000585507"/>
    </source>
</evidence>
<sequence length="554" mass="59332">MSLTSNSAINGVNLEILWSRLISIADEAATALRRTAFSTIVRESNDFGVTILDENAAAVAENTIGVPAFLGVLPRAVKSLLQEIPIDEWEEGDCIVTNDPWMGAGHLPDLVMASPIFLQGQLVGFSATVAHLPDIGGVIFSADCRDFFEEGTRILPTKFMAAGNENPEVARFIRGNVRLPDMVLRDIYAQVTAHRVVAQGVQKFLGKSGFSKLSSISQALHQRAEMAMRAAIAKMPDGEYRSVVTADGYDDKQTEIHCCVRIEGSNLTVDYTGTSPQIDRGLNSVFNYTYAYTVYPLKCVLDPVTPHNDGSYRSVTVNAPLGSILNPHFPAPCNARQLTGQLLAGAIYKCLAQIVPDRIVAESGTAPTLRAVFNGADDSGKRFSQMLMCSGGMGASAHRDGHACTPFPTNTGSGSIEAFEGLAPLLVRRKELVCGSGGEGKHRGGLGQEVEIEVIGSAPVNMSLMADRIVNPAEGLQGGGTGQPVRVSLASGRTLHPKARTTLLPGDRLTLRYGDGGGFGNPAERSEGNIRSDIKNGYATTNRMQPRDRSDEKR</sequence>
<evidence type="ECO:0000313" key="3">
    <source>
        <dbReference type="EMBL" id="MBB5538785.1"/>
    </source>
</evidence>
<dbReference type="GO" id="GO:0005829">
    <property type="term" value="C:cytosol"/>
    <property type="evidence" value="ECO:0007669"/>
    <property type="project" value="TreeGrafter"/>
</dbReference>
<feature type="compositionally biased region" description="Basic and acidic residues" evidence="1">
    <location>
        <begin position="524"/>
        <end position="534"/>
    </location>
</feature>
<reference evidence="3 4" key="1">
    <citation type="submission" date="2020-08" db="EMBL/GenBank/DDBJ databases">
        <title>Genomic Encyclopedia of Type Strains, Phase IV (KMG-V): Genome sequencing to study the core and pangenomes of soil and plant-associated prokaryotes.</title>
        <authorList>
            <person name="Whitman W."/>
        </authorList>
    </citation>
    <scope>NUCLEOTIDE SEQUENCE [LARGE SCALE GENOMIC DNA]</scope>
    <source>
        <strain evidence="3 4">SEMIA 4084</strain>
    </source>
</reference>
<organism evidence="3 4">
    <name type="scientific">Rhizobium giardinii</name>
    <dbReference type="NCBI Taxonomy" id="56731"/>
    <lineage>
        <taxon>Bacteria</taxon>
        <taxon>Pseudomonadati</taxon>
        <taxon>Pseudomonadota</taxon>
        <taxon>Alphaproteobacteria</taxon>
        <taxon>Hyphomicrobiales</taxon>
        <taxon>Rhizobiaceae</taxon>
        <taxon>Rhizobium/Agrobacterium group</taxon>
        <taxon>Rhizobium</taxon>
    </lineage>
</organism>
<dbReference type="GO" id="GO:0047423">
    <property type="term" value="F:N-methylhydantoinase (ATP-hydrolyzing) activity"/>
    <property type="evidence" value="ECO:0007669"/>
    <property type="project" value="UniProtKB-EC"/>
</dbReference>
<dbReference type="EC" id="3.5.2.14" evidence="3"/>
<accession>A0A7W8UIE2</accession>
<dbReference type="EMBL" id="JACHBK010000015">
    <property type="protein sequence ID" value="MBB5538785.1"/>
    <property type="molecule type" value="Genomic_DNA"/>
</dbReference>
<gene>
    <name evidence="3" type="ORF">GGD55_005525</name>
</gene>
<name>A0A7W8UIE2_9HYPH</name>
<dbReference type="AlphaFoldDB" id="A0A7W8UIE2"/>
<comment type="caution">
    <text evidence="3">The sequence shown here is derived from an EMBL/GenBank/DDBJ whole genome shotgun (WGS) entry which is preliminary data.</text>
</comment>
<feature type="compositionally biased region" description="Basic and acidic residues" evidence="1">
    <location>
        <begin position="545"/>
        <end position="554"/>
    </location>
</feature>
<dbReference type="GO" id="GO:0006749">
    <property type="term" value="P:glutathione metabolic process"/>
    <property type="evidence" value="ECO:0007669"/>
    <property type="project" value="TreeGrafter"/>
</dbReference>
<keyword evidence="4" id="KW-1185">Reference proteome</keyword>
<feature type="region of interest" description="Disordered" evidence="1">
    <location>
        <begin position="516"/>
        <end position="554"/>
    </location>
</feature>
<dbReference type="GO" id="GO:0017168">
    <property type="term" value="F:5-oxoprolinase (ATP-hydrolyzing) activity"/>
    <property type="evidence" value="ECO:0007669"/>
    <property type="project" value="TreeGrafter"/>
</dbReference>
<dbReference type="PANTHER" id="PTHR11365:SF23">
    <property type="entry name" value="HYPOTHETICAL 5-OXOPROLINASE (EUROFUNG)-RELATED"/>
    <property type="match status" value="1"/>
</dbReference>
<feature type="domain" description="Hydantoinase B/oxoprolinase" evidence="2">
    <location>
        <begin position="12"/>
        <end position="522"/>
    </location>
</feature>
<dbReference type="RefSeq" id="WP_018325608.1">
    <property type="nucleotide sequence ID" value="NZ_JACHBK010000015.1"/>
</dbReference>
<dbReference type="InterPro" id="IPR045079">
    <property type="entry name" value="Oxoprolinase-like"/>
</dbReference>
<dbReference type="PANTHER" id="PTHR11365">
    <property type="entry name" value="5-OXOPROLINASE RELATED"/>
    <property type="match status" value="1"/>
</dbReference>
<protein>
    <submittedName>
        <fullName evidence="3">N-methylhydantoinase B</fullName>
        <ecNumber evidence="3">3.5.2.14</ecNumber>
    </submittedName>
</protein>
<proteinExistence type="predicted"/>
<evidence type="ECO:0000259" key="2">
    <source>
        <dbReference type="Pfam" id="PF02538"/>
    </source>
</evidence>
<evidence type="ECO:0000256" key="1">
    <source>
        <dbReference type="SAM" id="MobiDB-lite"/>
    </source>
</evidence>
<keyword evidence="3" id="KW-0378">Hydrolase</keyword>
<dbReference type="InterPro" id="IPR003692">
    <property type="entry name" value="Hydantoinase_B"/>
</dbReference>
<dbReference type="Proteomes" id="UP000585507">
    <property type="component" value="Unassembled WGS sequence"/>
</dbReference>